<name>A0A168DHE2_CORDF</name>
<organism evidence="2 3">
    <name type="scientific">Akanthomyces lecanii RCEF 1005</name>
    <dbReference type="NCBI Taxonomy" id="1081108"/>
    <lineage>
        <taxon>Eukaryota</taxon>
        <taxon>Fungi</taxon>
        <taxon>Dikarya</taxon>
        <taxon>Ascomycota</taxon>
        <taxon>Pezizomycotina</taxon>
        <taxon>Sordariomycetes</taxon>
        <taxon>Hypocreomycetidae</taxon>
        <taxon>Hypocreales</taxon>
        <taxon>Cordycipitaceae</taxon>
        <taxon>Akanthomyces</taxon>
        <taxon>Cordyceps confragosa</taxon>
    </lineage>
</organism>
<feature type="region of interest" description="Disordered" evidence="1">
    <location>
        <begin position="252"/>
        <end position="273"/>
    </location>
</feature>
<keyword evidence="3" id="KW-1185">Reference proteome</keyword>
<gene>
    <name evidence="2" type="ORF">LEL_08401</name>
</gene>
<evidence type="ECO:0000256" key="1">
    <source>
        <dbReference type="SAM" id="MobiDB-lite"/>
    </source>
</evidence>
<comment type="caution">
    <text evidence="2">The sequence shown here is derived from an EMBL/GenBank/DDBJ whole genome shotgun (WGS) entry which is preliminary data.</text>
</comment>
<dbReference type="OrthoDB" id="5343383at2759"/>
<proteinExistence type="predicted"/>
<dbReference type="AlphaFoldDB" id="A0A168DHE2"/>
<dbReference type="EMBL" id="AZHF01000007">
    <property type="protein sequence ID" value="OAA72617.1"/>
    <property type="molecule type" value="Genomic_DNA"/>
</dbReference>
<evidence type="ECO:0000313" key="3">
    <source>
        <dbReference type="Proteomes" id="UP000076881"/>
    </source>
</evidence>
<reference evidence="2 3" key="1">
    <citation type="journal article" date="2016" name="Genome Biol. Evol.">
        <title>Divergent and convergent evolution of fungal pathogenicity.</title>
        <authorList>
            <person name="Shang Y."/>
            <person name="Xiao G."/>
            <person name="Zheng P."/>
            <person name="Cen K."/>
            <person name="Zhan S."/>
            <person name="Wang C."/>
        </authorList>
    </citation>
    <scope>NUCLEOTIDE SEQUENCE [LARGE SCALE GENOMIC DNA]</scope>
    <source>
        <strain evidence="2 3">RCEF 1005</strain>
    </source>
</reference>
<dbReference type="Proteomes" id="UP000076881">
    <property type="component" value="Unassembled WGS sequence"/>
</dbReference>
<feature type="compositionally biased region" description="Basic and acidic residues" evidence="1">
    <location>
        <begin position="261"/>
        <end position="273"/>
    </location>
</feature>
<evidence type="ECO:0000313" key="2">
    <source>
        <dbReference type="EMBL" id="OAA72617.1"/>
    </source>
</evidence>
<sequence>MNPLHQDLVKTLIELYTLQSQLGNIAASSLQVPDNAVFNRDAALAAGYTEEAVRFIAYMPYLSSEEDGFEIFPNTFVERYVEEPDEDVYAYQALRELDTDPFEGVYIPPSYIKLTKHNVYGSIFLYDTDTGLVRDWRPFDDDIDKHNQNFKVLPAKTPAETFGPWIDSYRKLKILKYTDILTCWEPDEPITFLDPVDASKREKRRLAELKIRDFYLGNGWNVDAKEQDGFNLERFVEQRDAYREKVLYPLFEDEGNPETEAGEHEQEEVTREL</sequence>
<protein>
    <submittedName>
        <fullName evidence="2">Uncharacterized protein</fullName>
    </submittedName>
</protein>
<accession>A0A168DHE2</accession>